<dbReference type="NCBIfam" id="TIGR00173">
    <property type="entry name" value="menD"/>
    <property type="match status" value="1"/>
</dbReference>
<organism evidence="7 8">
    <name type="scientific">Bacteroides xylanisolvens XB1A</name>
    <dbReference type="NCBI Taxonomy" id="657309"/>
    <lineage>
        <taxon>Bacteria</taxon>
        <taxon>Pseudomonadati</taxon>
        <taxon>Bacteroidota</taxon>
        <taxon>Bacteroidia</taxon>
        <taxon>Bacteroidales</taxon>
        <taxon>Bacteroidaceae</taxon>
        <taxon>Bacteroides</taxon>
    </lineage>
</organism>
<reference evidence="7 8" key="2">
    <citation type="submission" date="2010-03" db="EMBL/GenBank/DDBJ databases">
        <authorList>
            <person name="Pajon A."/>
        </authorList>
    </citation>
    <scope>NUCLEOTIDE SEQUENCE [LARGE SCALE GENOMIC DNA]</scope>
    <source>
        <strain evidence="7 8">XB1A</strain>
    </source>
</reference>
<dbReference type="eggNOG" id="COG1165">
    <property type="taxonomic scope" value="Bacteria"/>
</dbReference>
<sequence>MDSSKTIIQLHSLLKQYDIKNIVFSPGGRHLPLIHSIEQDDYFNTFRVIDERSAGFYALGMIQKTGKPVAICCTSGTACINLASAVCEAFYQHLPLLVISGDRMIEYLNQNEDQQYDQIKSFEGFTKYRVRLPRIDSEVDEWFTNRTINEAMIELTHHGNGPVHIDFPIGDPFSEIFKLESIPLVRKINLYDAETENVQWRYLAGQLKDKRIGVLWGQSVTLSTKLEGAVKRFVEKFDAVILTDYISNCHYPHTFNNTPRLLHAKFLFQEEEMLLPEVLITVGGNYIFNAELKGMMKSRKAEHWQVGKEDKVVDGFKKLTHMFEMSETLFFDKISENASFVNNTGYYEFWSQLDKEVPQPSSDKYNELHIISSVLKKMPVDADLQIGNSWSIRMSQLLDIPATVRQYCNRGVNGIDGSLSTAVGFGATNERLTYLVIGDLSFFYDMNALWISSLSPNMRILMINNHGGAMLFKPFMREMMEKYPMSNLGKDCKIVTAEGWATTTGFEYFAVNDMKDLEKAASLLAQKESDKPIFVEAFTNFFDDTASYMDNLAFERRSLSEKVIGRMKRFLKK</sequence>
<protein>
    <submittedName>
        <fullName evidence="7">2-succinyl-6-hydroxy-2,4-cyclohexadiene-1-carboxylate synthase</fullName>
        <ecNumber evidence="7">2.2.1.9</ecNumber>
    </submittedName>
</protein>
<reference evidence="7 8" key="1">
    <citation type="submission" date="2010-03" db="EMBL/GenBank/DDBJ databases">
        <title>The genome sequence of Bacteriodes xylanisolvens XB1A.</title>
        <authorList>
            <consortium name="metaHIT consortium -- http://www.metahit.eu/"/>
            <person name="Pajon A."/>
            <person name="Turner K."/>
            <person name="Parkhill J."/>
            <person name="Bernalier A."/>
        </authorList>
    </citation>
    <scope>NUCLEOTIDE SEQUENCE [LARGE SCALE GENOMIC DNA]</scope>
    <source>
        <strain evidence="7 8">XB1A</strain>
    </source>
</reference>
<dbReference type="KEGG" id="bxy:BXY_01590"/>
<gene>
    <name evidence="7" type="ORF">BXY_01590</name>
</gene>
<dbReference type="Pfam" id="PF02776">
    <property type="entry name" value="TPP_enzyme_N"/>
    <property type="match status" value="1"/>
</dbReference>
<dbReference type="PIRSF" id="PIRSF004983">
    <property type="entry name" value="MenD"/>
    <property type="match status" value="1"/>
</dbReference>
<dbReference type="InterPro" id="IPR004433">
    <property type="entry name" value="MenaQ_synth_MenD"/>
</dbReference>
<dbReference type="PATRIC" id="fig|657309.4.peg.352"/>
<dbReference type="GO" id="GO:0030976">
    <property type="term" value="F:thiamine pyrophosphate binding"/>
    <property type="evidence" value="ECO:0007669"/>
    <property type="project" value="InterPro"/>
</dbReference>
<dbReference type="Gene3D" id="3.40.50.1220">
    <property type="entry name" value="TPP-binding domain"/>
    <property type="match status" value="1"/>
</dbReference>
<evidence type="ECO:0000259" key="6">
    <source>
        <dbReference type="Pfam" id="PF02776"/>
    </source>
</evidence>
<dbReference type="CDD" id="cd07037">
    <property type="entry name" value="TPP_PYR_MenD"/>
    <property type="match status" value="1"/>
</dbReference>
<proteinExistence type="predicted"/>
<dbReference type="PANTHER" id="PTHR42916">
    <property type="entry name" value="2-SUCCINYL-5-ENOLPYRUVYL-6-HYDROXY-3-CYCLOHEXENE-1-CARBOXYLATE SYNTHASE"/>
    <property type="match status" value="1"/>
</dbReference>
<dbReference type="GO" id="GO:0009234">
    <property type="term" value="P:menaquinone biosynthetic process"/>
    <property type="evidence" value="ECO:0007669"/>
    <property type="project" value="InterPro"/>
</dbReference>
<dbReference type="EMBL" id="FP929033">
    <property type="protein sequence ID" value="CBK65452.1"/>
    <property type="molecule type" value="Genomic_DNA"/>
</dbReference>
<dbReference type="AlphaFoldDB" id="D6D5F4"/>
<dbReference type="GO" id="GO:0070204">
    <property type="term" value="F:2-succinyl-5-enolpyruvyl-6-hydroxy-3-cyclohexene-1-carboxylic-acid synthase activity"/>
    <property type="evidence" value="ECO:0007669"/>
    <property type="project" value="UniProtKB-EC"/>
</dbReference>
<keyword evidence="1 7" id="KW-0808">Transferase</keyword>
<evidence type="ECO:0000256" key="2">
    <source>
        <dbReference type="ARBA" id="ARBA00022723"/>
    </source>
</evidence>
<evidence type="ECO:0000256" key="1">
    <source>
        <dbReference type="ARBA" id="ARBA00022679"/>
    </source>
</evidence>
<dbReference type="EC" id="2.2.1.9" evidence="7"/>
<dbReference type="InterPro" id="IPR029061">
    <property type="entry name" value="THDP-binding"/>
</dbReference>
<accession>D6D5F4</accession>
<feature type="domain" description="Thiamine pyrophosphate enzyme N-terminal TPP-binding" evidence="6">
    <location>
        <begin position="12"/>
        <end position="119"/>
    </location>
</feature>
<evidence type="ECO:0000313" key="8">
    <source>
        <dbReference type="Proteomes" id="UP000008795"/>
    </source>
</evidence>
<dbReference type="Gene3D" id="3.40.50.970">
    <property type="match status" value="2"/>
</dbReference>
<keyword evidence="5" id="KW-0464">Manganese</keyword>
<dbReference type="RefSeq" id="WP_015530981.1">
    <property type="nucleotide sequence ID" value="NC_021017.1"/>
</dbReference>
<keyword evidence="2" id="KW-0479">Metal-binding</keyword>
<evidence type="ECO:0000256" key="4">
    <source>
        <dbReference type="ARBA" id="ARBA00023052"/>
    </source>
</evidence>
<dbReference type="PANTHER" id="PTHR42916:SF1">
    <property type="entry name" value="PROTEIN PHYLLO, CHLOROPLASTIC"/>
    <property type="match status" value="1"/>
</dbReference>
<name>D6D5F4_9BACE</name>
<evidence type="ECO:0000256" key="5">
    <source>
        <dbReference type="ARBA" id="ARBA00023211"/>
    </source>
</evidence>
<keyword evidence="4" id="KW-0786">Thiamine pyrophosphate</keyword>
<dbReference type="HOGENOM" id="CLU_006051_3_0_10"/>
<dbReference type="GO" id="GO:0046872">
    <property type="term" value="F:metal ion binding"/>
    <property type="evidence" value="ECO:0007669"/>
    <property type="project" value="UniProtKB-KW"/>
</dbReference>
<dbReference type="InterPro" id="IPR012001">
    <property type="entry name" value="Thiamin_PyroP_enz_TPP-bd_dom"/>
</dbReference>
<evidence type="ECO:0000313" key="7">
    <source>
        <dbReference type="EMBL" id="CBK65452.1"/>
    </source>
</evidence>
<keyword evidence="3" id="KW-0460">Magnesium</keyword>
<evidence type="ECO:0000256" key="3">
    <source>
        <dbReference type="ARBA" id="ARBA00022842"/>
    </source>
</evidence>
<dbReference type="SUPFAM" id="SSF52518">
    <property type="entry name" value="Thiamin diphosphate-binding fold (THDP-binding)"/>
    <property type="match status" value="2"/>
</dbReference>
<dbReference type="Proteomes" id="UP000008795">
    <property type="component" value="Chromosome"/>
</dbReference>